<comment type="cofactor">
    <cofactor evidence="2">
        <name>Mn(2+)</name>
        <dbReference type="ChEBI" id="CHEBI:29035"/>
    </cofactor>
    <text evidence="2">The Mn(2+) ion enhances activity.</text>
</comment>
<evidence type="ECO:0000313" key="4">
    <source>
        <dbReference type="Proteomes" id="UP000193083"/>
    </source>
</evidence>
<feature type="binding site" evidence="2">
    <location>
        <position position="371"/>
    </location>
    <ligand>
        <name>Mn(2+)</name>
        <dbReference type="ChEBI" id="CHEBI:29035"/>
        <label>2</label>
    </ligand>
</feature>
<dbReference type="PANTHER" id="PTHR11014">
    <property type="entry name" value="PEPTIDASE M20 FAMILY MEMBER"/>
    <property type="match status" value="1"/>
</dbReference>
<name>A0A1X7PXB0_9HYPH</name>
<evidence type="ECO:0000256" key="1">
    <source>
        <dbReference type="ARBA" id="ARBA00022801"/>
    </source>
</evidence>
<dbReference type="GO" id="GO:0046872">
    <property type="term" value="F:metal ion binding"/>
    <property type="evidence" value="ECO:0007669"/>
    <property type="project" value="UniProtKB-KW"/>
</dbReference>
<keyword evidence="4" id="KW-1185">Reference proteome</keyword>
<feature type="binding site" evidence="2">
    <location>
        <position position="137"/>
    </location>
    <ligand>
        <name>Mn(2+)</name>
        <dbReference type="ChEBI" id="CHEBI:29035"/>
        <label>2</label>
    </ligand>
</feature>
<dbReference type="Gene3D" id="3.40.630.10">
    <property type="entry name" value="Zn peptidases"/>
    <property type="match status" value="1"/>
</dbReference>
<keyword evidence="1 3" id="KW-0378">Hydrolase</keyword>
<dbReference type="EMBL" id="FXBL01000004">
    <property type="protein sequence ID" value="SMH56414.1"/>
    <property type="molecule type" value="Genomic_DNA"/>
</dbReference>
<dbReference type="InterPro" id="IPR002933">
    <property type="entry name" value="Peptidase_M20"/>
</dbReference>
<keyword evidence="2" id="KW-0479">Metal-binding</keyword>
<dbReference type="Proteomes" id="UP000193083">
    <property type="component" value="Unassembled WGS sequence"/>
</dbReference>
<feature type="binding site" evidence="2">
    <location>
        <position position="102"/>
    </location>
    <ligand>
        <name>Mn(2+)</name>
        <dbReference type="ChEBI" id="CHEBI:29035"/>
        <label>2</label>
    </ligand>
</feature>
<dbReference type="OrthoDB" id="9777385at2"/>
<feature type="binding site" evidence="2">
    <location>
        <position position="166"/>
    </location>
    <ligand>
        <name>Mn(2+)</name>
        <dbReference type="ChEBI" id="CHEBI:29035"/>
        <label>2</label>
    </ligand>
</feature>
<organism evidence="3 4">
    <name type="scientific">Mesorhizobium australicum</name>
    <dbReference type="NCBI Taxonomy" id="536018"/>
    <lineage>
        <taxon>Bacteria</taxon>
        <taxon>Pseudomonadati</taxon>
        <taxon>Pseudomonadota</taxon>
        <taxon>Alphaproteobacteria</taxon>
        <taxon>Hyphomicrobiales</taxon>
        <taxon>Phyllobacteriaceae</taxon>
        <taxon>Mesorhizobium</taxon>
    </lineage>
</organism>
<dbReference type="GO" id="GO:0016787">
    <property type="term" value="F:hydrolase activity"/>
    <property type="evidence" value="ECO:0007669"/>
    <property type="project" value="UniProtKB-KW"/>
</dbReference>
<dbReference type="Gene3D" id="3.30.70.360">
    <property type="match status" value="1"/>
</dbReference>
<feature type="binding site" evidence="2">
    <location>
        <position position="104"/>
    </location>
    <ligand>
        <name>Mn(2+)</name>
        <dbReference type="ChEBI" id="CHEBI:29035"/>
        <label>2</label>
    </ligand>
</feature>
<protein>
    <submittedName>
        <fullName evidence="3">Hippurate hydrolase</fullName>
    </submittedName>
</protein>
<dbReference type="AlphaFoldDB" id="A0A1X7PXB0"/>
<dbReference type="NCBIfam" id="TIGR01891">
    <property type="entry name" value="amidohydrolases"/>
    <property type="match status" value="1"/>
</dbReference>
<dbReference type="InterPro" id="IPR017439">
    <property type="entry name" value="Amidohydrolase"/>
</dbReference>
<dbReference type="PANTHER" id="PTHR11014:SF63">
    <property type="entry name" value="METALLOPEPTIDASE, PUTATIVE (AFU_ORTHOLOGUE AFUA_6G09600)-RELATED"/>
    <property type="match status" value="1"/>
</dbReference>
<reference evidence="3 4" key="1">
    <citation type="submission" date="2017-04" db="EMBL/GenBank/DDBJ databases">
        <authorList>
            <person name="Afonso C.L."/>
            <person name="Miller P.J."/>
            <person name="Scott M.A."/>
            <person name="Spackman E."/>
            <person name="Goraichik I."/>
            <person name="Dimitrov K.M."/>
            <person name="Suarez D.L."/>
            <person name="Swayne D.E."/>
        </authorList>
    </citation>
    <scope>NUCLEOTIDE SEQUENCE [LARGE SCALE GENOMIC DNA]</scope>
    <source>
        <strain evidence="3 4">B5P</strain>
    </source>
</reference>
<dbReference type="SUPFAM" id="SSF53187">
    <property type="entry name" value="Zn-dependent exopeptidases"/>
    <property type="match status" value="1"/>
</dbReference>
<dbReference type="PIRSF" id="PIRSF005962">
    <property type="entry name" value="Pept_M20D_amidohydro"/>
    <property type="match status" value="1"/>
</dbReference>
<dbReference type="Pfam" id="PF01546">
    <property type="entry name" value="Peptidase_M20"/>
    <property type="match status" value="1"/>
</dbReference>
<dbReference type="InterPro" id="IPR036264">
    <property type="entry name" value="Bact_exopeptidase_dim_dom"/>
</dbReference>
<keyword evidence="2" id="KW-0464">Manganese</keyword>
<dbReference type="SUPFAM" id="SSF55031">
    <property type="entry name" value="Bacterial exopeptidase dimerisation domain"/>
    <property type="match status" value="1"/>
</dbReference>
<accession>A0A1X7PXB0</accession>
<sequence>MTRTIPLDNSLIDEATEWRRYLHAHPETAFDEHRTADFVAAKLEEFGIEVHRGLGGTGVVGTLKRGTSPAAVGLRADMDALFIHEDNDVDYRSTVDGKMHACGHDGHMAMLLGAARHLARNGDFDGTVRFIFQPAEETGDERCGGNEMVKDGLFEKFPVQAVFGMHNFPGAPLGSFMLRPGPMLASIDTFEFHIGSELSHPHSQFYVADPLLIAASLVQDMHAFKARYVNPAEPVVLSITQFQSGNPADRQSVHVTPDKAVVRGTLYTLNDAIRGQFEAGLEKLVRNAAEASGATYKFIFERGYPVLRNAPQETEFATSVAEEVAGADKVSAAMQPVMGAEDFAFMLGKVPGCYVFLGSAREGEATPRQLHNPAYDFNDEALPVGIRYWATLAERYLSQASGRQ</sequence>
<evidence type="ECO:0000313" key="3">
    <source>
        <dbReference type="EMBL" id="SMH56414.1"/>
    </source>
</evidence>
<proteinExistence type="predicted"/>
<evidence type="ECO:0000256" key="2">
    <source>
        <dbReference type="PIRSR" id="PIRSR005962-1"/>
    </source>
</evidence>
<gene>
    <name evidence="3" type="ORF">SAMN02982922_5517</name>
</gene>
<dbReference type="RefSeq" id="WP_085467096.1">
    <property type="nucleotide sequence ID" value="NZ_FXBL01000004.1"/>
</dbReference>